<comment type="caution">
    <text evidence="7">The sequence shown here is derived from an EMBL/GenBank/DDBJ whole genome shotgun (WGS) entry which is preliminary data.</text>
</comment>
<dbReference type="RefSeq" id="WP_219504185.1">
    <property type="nucleotide sequence ID" value="NZ_JAHXDN010000004.1"/>
</dbReference>
<keyword evidence="3" id="KW-0560">Oxidoreductase</keyword>
<dbReference type="InterPro" id="IPR051395">
    <property type="entry name" value="Cytochrome_c_Peroxidase/MauG"/>
</dbReference>
<evidence type="ECO:0000256" key="1">
    <source>
        <dbReference type="ARBA" id="ARBA00004196"/>
    </source>
</evidence>
<dbReference type="Proteomes" id="UP001138661">
    <property type="component" value="Unassembled WGS sequence"/>
</dbReference>
<evidence type="ECO:0000313" key="8">
    <source>
        <dbReference type="Proteomes" id="UP001138661"/>
    </source>
</evidence>
<comment type="subcellular location">
    <subcellularLocation>
        <location evidence="1">Cell envelope</location>
    </subcellularLocation>
</comment>
<evidence type="ECO:0000313" key="7">
    <source>
        <dbReference type="EMBL" id="MBW4709053.1"/>
    </source>
</evidence>
<keyword evidence="8" id="KW-1185">Reference proteome</keyword>
<evidence type="ECO:0000256" key="5">
    <source>
        <dbReference type="PROSITE-ProRule" id="PRU00433"/>
    </source>
</evidence>
<organism evidence="7 8">
    <name type="scientific">Roseobacter insulae</name>
    <dbReference type="NCBI Taxonomy" id="2859783"/>
    <lineage>
        <taxon>Bacteria</taxon>
        <taxon>Pseudomonadati</taxon>
        <taxon>Pseudomonadota</taxon>
        <taxon>Alphaproteobacteria</taxon>
        <taxon>Rhodobacterales</taxon>
        <taxon>Roseobacteraceae</taxon>
        <taxon>Roseobacter</taxon>
    </lineage>
</organism>
<dbReference type="EMBL" id="JAHXDN010000004">
    <property type="protein sequence ID" value="MBW4709053.1"/>
    <property type="molecule type" value="Genomic_DNA"/>
</dbReference>
<keyword evidence="4 5" id="KW-0408">Iron</keyword>
<dbReference type="GO" id="GO:0009055">
    <property type="term" value="F:electron transfer activity"/>
    <property type="evidence" value="ECO:0007669"/>
    <property type="project" value="InterPro"/>
</dbReference>
<keyword evidence="7" id="KW-0575">Peroxidase</keyword>
<feature type="domain" description="Cytochrome c" evidence="6">
    <location>
        <begin position="278"/>
        <end position="475"/>
    </location>
</feature>
<name>A0A9X1FWP9_9RHOB</name>
<keyword evidence="2 5" id="KW-0479">Metal-binding</keyword>
<proteinExistence type="predicted"/>
<evidence type="ECO:0000256" key="2">
    <source>
        <dbReference type="ARBA" id="ARBA00022723"/>
    </source>
</evidence>
<evidence type="ECO:0000259" key="6">
    <source>
        <dbReference type="PROSITE" id="PS51007"/>
    </source>
</evidence>
<dbReference type="InterPro" id="IPR004852">
    <property type="entry name" value="Di-haem_cyt_c_peroxidsae"/>
</dbReference>
<evidence type="ECO:0000256" key="4">
    <source>
        <dbReference type="ARBA" id="ARBA00023004"/>
    </source>
</evidence>
<dbReference type="GO" id="GO:0030313">
    <property type="term" value="C:cell envelope"/>
    <property type="evidence" value="ECO:0007669"/>
    <property type="project" value="UniProtKB-SubCell"/>
</dbReference>
<dbReference type="InterPro" id="IPR009056">
    <property type="entry name" value="Cyt_c-like_dom"/>
</dbReference>
<reference evidence="7" key="1">
    <citation type="submission" date="2021-07" db="EMBL/GenBank/DDBJ databases">
        <title>Roseobacter insulae sp. nov., isolated from a tidal flat.</title>
        <authorList>
            <person name="Park S."/>
            <person name="Yoon J.-H."/>
        </authorList>
    </citation>
    <scope>NUCLEOTIDE SEQUENCE</scope>
    <source>
        <strain evidence="7">YSTF-M11</strain>
    </source>
</reference>
<dbReference type="GO" id="GO:0046872">
    <property type="term" value="F:metal ion binding"/>
    <property type="evidence" value="ECO:0007669"/>
    <property type="project" value="UniProtKB-KW"/>
</dbReference>
<accession>A0A9X1FWP9</accession>
<keyword evidence="5" id="KW-0349">Heme</keyword>
<gene>
    <name evidence="7" type="ORF">KX928_14780</name>
</gene>
<protein>
    <submittedName>
        <fullName evidence="7">Cytochrome-c peroxidase</fullName>
    </submittedName>
</protein>
<dbReference type="AlphaFoldDB" id="A0A9X1FWP9"/>
<dbReference type="GO" id="GO:0020037">
    <property type="term" value="F:heme binding"/>
    <property type="evidence" value="ECO:0007669"/>
    <property type="project" value="InterPro"/>
</dbReference>
<dbReference type="PANTHER" id="PTHR30600">
    <property type="entry name" value="CYTOCHROME C PEROXIDASE-RELATED"/>
    <property type="match status" value="1"/>
</dbReference>
<dbReference type="GO" id="GO:0004130">
    <property type="term" value="F:cytochrome-c peroxidase activity"/>
    <property type="evidence" value="ECO:0007669"/>
    <property type="project" value="TreeGrafter"/>
</dbReference>
<dbReference type="PROSITE" id="PS51007">
    <property type="entry name" value="CYTC"/>
    <property type="match status" value="1"/>
</dbReference>
<evidence type="ECO:0000256" key="3">
    <source>
        <dbReference type="ARBA" id="ARBA00023002"/>
    </source>
</evidence>
<dbReference type="Pfam" id="PF03150">
    <property type="entry name" value="CCP_MauG"/>
    <property type="match status" value="1"/>
</dbReference>
<sequence length="503" mass="54407">MLSNYLKPRWPICITGLTGVLFILLLGSVSSQSQLGGYRENRLPKPLEDADYLYDGAPPKALYELGRLLFFDPVLSGNRNISCGTCHDPGLGTGDALALGIGEGGHGVGTQRVTRDPVPGRIPRNAQSLWNVGARQYRSMFHDGRLEVDASGLETSGFTNPAGSDLPPGLPSTLAAQALFPVTSGLEMAGQRHENPVADAVADDNRPLAWARLAARLAAIPEYVDLFRLAFDDVAAADDITFTHAAKALAAFQTQAFRSDQSPFDRFLRTGDASMLSRDAQQGLKLFFGKANCVSCHSGPLLTDHRFHAIGMPQTGPGKGHGADFTYWRETGLPGRLEDEGRYRVTFDQADLFAFRTPSLRNVEITGPWGHSGAFKTLEGVVRHHLDPESSLDAFDSDRISLPRLDQVIRPAGRGSVTHFVPLTAAQIRAFEKKDRWVQKSDGLRGRIRSRNTLASISLSREDIAHIVAFLGSLTDPSALDRSDLLPAGVPSGLAPQPAPSGR</sequence>